<dbReference type="InterPro" id="IPR027417">
    <property type="entry name" value="P-loop_NTPase"/>
</dbReference>
<dbReference type="EMBL" id="JAVRIF010000001">
    <property type="protein sequence ID" value="MDT0602004.1"/>
    <property type="molecule type" value="Genomic_DNA"/>
</dbReference>
<evidence type="ECO:0000259" key="2">
    <source>
        <dbReference type="Pfam" id="PF07728"/>
    </source>
</evidence>
<evidence type="ECO:0000313" key="3">
    <source>
        <dbReference type="EMBL" id="MDT0602004.1"/>
    </source>
</evidence>
<dbReference type="InterPro" id="IPR025662">
    <property type="entry name" value="Sigma_54_int_dom_ATP-bd_1"/>
</dbReference>
<dbReference type="Pfam" id="PF07728">
    <property type="entry name" value="AAA_5"/>
    <property type="match status" value="1"/>
</dbReference>
<dbReference type="SUPFAM" id="SSF52540">
    <property type="entry name" value="P-loop containing nucleoside triphosphate hydrolases"/>
    <property type="match status" value="1"/>
</dbReference>
<protein>
    <submittedName>
        <fullName evidence="3">AAA family ATPase</fullName>
    </submittedName>
</protein>
<keyword evidence="4" id="KW-1185">Reference proteome</keyword>
<evidence type="ECO:0000256" key="1">
    <source>
        <dbReference type="SAM" id="Coils"/>
    </source>
</evidence>
<keyword evidence="1" id="KW-0175">Coiled coil</keyword>
<gene>
    <name evidence="3" type="ORF">RM573_00145</name>
</gene>
<feature type="coiled-coil region" evidence="1">
    <location>
        <begin position="228"/>
        <end position="290"/>
    </location>
</feature>
<dbReference type="InterPro" id="IPR011704">
    <property type="entry name" value="ATPase_dyneun-rel_AAA"/>
</dbReference>
<accession>A0ABU2ZVP4</accession>
<dbReference type="RefSeq" id="WP_311575375.1">
    <property type="nucleotide sequence ID" value="NZ_JAVRIF010000001.1"/>
</dbReference>
<feature type="domain" description="ATPase dynein-related AAA" evidence="2">
    <location>
        <begin position="376"/>
        <end position="474"/>
    </location>
</feature>
<proteinExistence type="predicted"/>
<dbReference type="Gene3D" id="3.40.50.300">
    <property type="entry name" value="P-loop containing nucleotide triphosphate hydrolases"/>
    <property type="match status" value="1"/>
</dbReference>
<dbReference type="Proteomes" id="UP001266357">
    <property type="component" value="Unassembled WGS sequence"/>
</dbReference>
<dbReference type="PROSITE" id="PS00675">
    <property type="entry name" value="SIGMA54_INTERACT_1"/>
    <property type="match status" value="1"/>
</dbReference>
<organism evidence="3 4">
    <name type="scientific">Thalassotalea castellviae</name>
    <dbReference type="NCBI Taxonomy" id="3075612"/>
    <lineage>
        <taxon>Bacteria</taxon>
        <taxon>Pseudomonadati</taxon>
        <taxon>Pseudomonadota</taxon>
        <taxon>Gammaproteobacteria</taxon>
        <taxon>Alteromonadales</taxon>
        <taxon>Colwelliaceae</taxon>
        <taxon>Thalassotalea</taxon>
    </lineage>
</organism>
<sequence length="763" mass="87707">MTVNIEDFEDFEGFDDEALLSFLKHEWQINNGRKIEVIGEIKRFSGKNDRPFIVLKNVQSLDGEHLEYPVLGLDDKETLAQRGLYVSGYLARKDDINLMLDKFNKAIVKATLELASPTERDKHDNPLLLETKYKSFRLIERIDNDDVALDDEGNVLIEKTIYNQVYQLSKMKLEPAILAEINAEKDRMSRDLKENHEQKKIEIEASVFKLEESVSSLSAEEVSVKNSLKIIEDKVINTEKKLKEQGENSLALNKAIEESKAKKSELIQELQSIKEQLDKDKENHMKMLEKLNAFVKTQADTLMGLEFIDENVYNQIIMKPQIDNHRDSLLSFLDDFKGDYKAATSHIQAYLYGKDIMYPRHILENYFALLQTNDLIVLAGESGSGKTNLVKSFADAVGGVSKIIPVKPNWTSSEDLLGYYNPLEKKYLSTPFLEALLEASQNPDIPYFICLDEMNLARVEYYFADFLSLLEERDGMPEIHLYADDESSHVLSEFKHVLEIVDEVKLKYKKGNIINFVELLKDEEINLELKRIFGFSDKDSLIKYHSDLRRMISGVINIPSSIVFPKNVRIVGAINIDETTHYLSPKILDRAHIMKFDSPLLFDWAQIEAEINTEQDASKAIKFDAHEFGTRNKYPKFNVKNEFCLTLAGLTKSFFTPMGVEVGLRTIRQGLNYQEKLSLFSDDPDLFMNNFFIQKILPKLTFDGSKMLGDTELKDLLLQLQAQLYPHIIKNKVNSSKGIDVVEEFEMLVSKAKINDWIVNYWA</sequence>
<evidence type="ECO:0000313" key="4">
    <source>
        <dbReference type="Proteomes" id="UP001266357"/>
    </source>
</evidence>
<reference evidence="3 4" key="1">
    <citation type="submission" date="2023-09" db="EMBL/GenBank/DDBJ databases">
        <authorList>
            <person name="Rey-Velasco X."/>
        </authorList>
    </citation>
    <scope>NUCLEOTIDE SEQUENCE [LARGE SCALE GENOMIC DNA]</scope>
    <source>
        <strain evidence="3 4">W431</strain>
    </source>
</reference>
<comment type="caution">
    <text evidence="3">The sequence shown here is derived from an EMBL/GenBank/DDBJ whole genome shotgun (WGS) entry which is preliminary data.</text>
</comment>
<name>A0ABU2ZVP4_9GAMM</name>